<evidence type="ECO:0000256" key="1">
    <source>
        <dbReference type="ARBA" id="ARBA00022679"/>
    </source>
</evidence>
<dbReference type="Gene3D" id="3.40.630.30">
    <property type="match status" value="1"/>
</dbReference>
<sequence>MTVVLLRPAVRSDAEFLFSMASDVEVVRWVGDGNPWTKTYFDQRLALALSATGSRDPDVQRWFVGTTEESLRVGLLSIIRRSDHLEVGYWVHPDHWGLGYAGELLVHAQEHASGLPLAAQVYRANVASRRVLERAGFALVDDGDPMTYRRRPAHWPTTS</sequence>
<proteinExistence type="inferred from homology"/>
<dbReference type="EMBL" id="JAPWIJ010000001">
    <property type="protein sequence ID" value="MCZ4517202.1"/>
    <property type="molecule type" value="Genomic_DNA"/>
</dbReference>
<evidence type="ECO:0000256" key="3">
    <source>
        <dbReference type="ARBA" id="ARBA00038502"/>
    </source>
</evidence>
<keyword evidence="2" id="KW-0012">Acyltransferase</keyword>
<organism evidence="5 6">
    <name type="scientific">Rhodococcus ruber</name>
    <dbReference type="NCBI Taxonomy" id="1830"/>
    <lineage>
        <taxon>Bacteria</taxon>
        <taxon>Bacillati</taxon>
        <taxon>Actinomycetota</taxon>
        <taxon>Actinomycetes</taxon>
        <taxon>Mycobacteriales</taxon>
        <taxon>Nocardiaceae</taxon>
        <taxon>Rhodococcus</taxon>
    </lineage>
</organism>
<dbReference type="PROSITE" id="PS51186">
    <property type="entry name" value="GNAT"/>
    <property type="match status" value="1"/>
</dbReference>
<gene>
    <name evidence="5" type="ORF">O4220_01645</name>
</gene>
<dbReference type="PANTHER" id="PTHR43792:SF8">
    <property type="entry name" value="[RIBOSOMAL PROTEIN US5]-ALANINE N-ACETYLTRANSFERASE"/>
    <property type="match status" value="1"/>
</dbReference>
<dbReference type="InterPro" id="IPR016181">
    <property type="entry name" value="Acyl_CoA_acyltransferase"/>
</dbReference>
<name>A0ABT4M8C8_9NOCA</name>
<feature type="domain" description="N-acetyltransferase" evidence="4">
    <location>
        <begin position="4"/>
        <end position="159"/>
    </location>
</feature>
<evidence type="ECO:0000256" key="2">
    <source>
        <dbReference type="ARBA" id="ARBA00023315"/>
    </source>
</evidence>
<evidence type="ECO:0000313" key="6">
    <source>
        <dbReference type="Proteomes" id="UP001081071"/>
    </source>
</evidence>
<keyword evidence="6" id="KW-1185">Reference proteome</keyword>
<comment type="caution">
    <text evidence="5">The sequence shown here is derived from an EMBL/GenBank/DDBJ whole genome shotgun (WGS) entry which is preliminary data.</text>
</comment>
<evidence type="ECO:0000259" key="4">
    <source>
        <dbReference type="PROSITE" id="PS51186"/>
    </source>
</evidence>
<dbReference type="InterPro" id="IPR051531">
    <property type="entry name" value="N-acetyltransferase"/>
</dbReference>
<dbReference type="PANTHER" id="PTHR43792">
    <property type="entry name" value="GNAT FAMILY, PUTATIVE (AFU_ORTHOLOGUE AFUA_3G00765)-RELATED-RELATED"/>
    <property type="match status" value="1"/>
</dbReference>
<reference evidence="5" key="1">
    <citation type="submission" date="2022-12" db="EMBL/GenBank/DDBJ databases">
        <authorList>
            <person name="Krivoruchko A.V."/>
            <person name="Elkin A."/>
        </authorList>
    </citation>
    <scope>NUCLEOTIDE SEQUENCE</scope>
    <source>
        <strain evidence="5">IEGM 1391</strain>
    </source>
</reference>
<comment type="similarity">
    <text evidence="3">Belongs to the acetyltransferase family. RimJ subfamily.</text>
</comment>
<protein>
    <submittedName>
        <fullName evidence="5">GNAT family N-acetyltransferase</fullName>
    </submittedName>
</protein>
<dbReference type="InterPro" id="IPR000182">
    <property type="entry name" value="GNAT_dom"/>
</dbReference>
<dbReference type="CDD" id="cd04301">
    <property type="entry name" value="NAT_SF"/>
    <property type="match status" value="1"/>
</dbReference>
<evidence type="ECO:0000313" key="5">
    <source>
        <dbReference type="EMBL" id="MCZ4517202.1"/>
    </source>
</evidence>
<dbReference type="Proteomes" id="UP001081071">
    <property type="component" value="Unassembled WGS sequence"/>
</dbReference>
<dbReference type="SUPFAM" id="SSF55729">
    <property type="entry name" value="Acyl-CoA N-acyltransferases (Nat)"/>
    <property type="match status" value="1"/>
</dbReference>
<keyword evidence="1" id="KW-0808">Transferase</keyword>
<accession>A0ABT4M8C8</accession>
<dbReference type="Pfam" id="PF13302">
    <property type="entry name" value="Acetyltransf_3"/>
    <property type="match status" value="1"/>
</dbReference>
<dbReference type="RefSeq" id="WP_269601806.1">
    <property type="nucleotide sequence ID" value="NZ_JAPWIJ010000001.1"/>
</dbReference>